<dbReference type="Proteomes" id="UP000807769">
    <property type="component" value="Unassembled WGS sequence"/>
</dbReference>
<name>A0A9P7JJ28_9AGAM</name>
<comment type="caution">
    <text evidence="3">The sequence shown here is derived from an EMBL/GenBank/DDBJ whole genome shotgun (WGS) entry which is preliminary data.</text>
</comment>
<feature type="domain" description="Nephrocystin 3-like N-terminal" evidence="2">
    <location>
        <begin position="6"/>
        <end position="137"/>
    </location>
</feature>
<dbReference type="OrthoDB" id="4760524at2759"/>
<dbReference type="RefSeq" id="XP_041198699.1">
    <property type="nucleotide sequence ID" value="XM_041332262.1"/>
</dbReference>
<evidence type="ECO:0000313" key="4">
    <source>
        <dbReference type="Proteomes" id="UP000807769"/>
    </source>
</evidence>
<dbReference type="PANTHER" id="PTHR10039">
    <property type="entry name" value="AMELOGENIN"/>
    <property type="match status" value="1"/>
</dbReference>
<dbReference type="EMBL" id="JABBWG010000002">
    <property type="protein sequence ID" value="KAG1825446.1"/>
    <property type="molecule type" value="Genomic_DNA"/>
</dbReference>
<dbReference type="InterPro" id="IPR056884">
    <property type="entry name" value="NPHP3-like_N"/>
</dbReference>
<dbReference type="AlphaFoldDB" id="A0A9P7JJ28"/>
<dbReference type="PANTHER" id="PTHR10039:SF14">
    <property type="entry name" value="NACHT DOMAIN-CONTAINING PROTEIN"/>
    <property type="match status" value="1"/>
</dbReference>
<dbReference type="GeneID" id="64626279"/>
<evidence type="ECO:0000313" key="3">
    <source>
        <dbReference type="EMBL" id="KAG1825446.1"/>
    </source>
</evidence>
<evidence type="ECO:0000259" key="2">
    <source>
        <dbReference type="Pfam" id="PF24883"/>
    </source>
</evidence>
<keyword evidence="4" id="KW-1185">Reference proteome</keyword>
<gene>
    <name evidence="3" type="ORF">BJ212DRAFT_1294883</name>
</gene>
<accession>A0A9P7JJ28</accession>
<evidence type="ECO:0000256" key="1">
    <source>
        <dbReference type="ARBA" id="ARBA00022737"/>
    </source>
</evidence>
<sequence length="311" mass="34958">MKGLKVTEEMNVETQLVGTFFFSHKHTNCSMTGHFFATLAYQLATNFPSIQRDMNRAISENPAVLDSSKSLQDQMKVLFHQPLWHLESRLWECAPPVFVIDTLNECKPDTVADLISLLGQTLHDPDLPVIHILLTSRSEKHIHKAIQKEEMHLLVYKIPVNTSGEGVAGTISLDGKDVDKDIYIFLQHSFTELQSCHPNFPQLLRDQLAWLASRAGRHFIMASTMINFINDKEHDPNICLQLMLKLTNRSLPGTEVYKLYDCILSTCANPKQAYLHLSDIAALADPLPISQISQLLGSGQGRDVGMTLVQL</sequence>
<organism evidence="3 4">
    <name type="scientific">Suillus subaureus</name>
    <dbReference type="NCBI Taxonomy" id="48587"/>
    <lineage>
        <taxon>Eukaryota</taxon>
        <taxon>Fungi</taxon>
        <taxon>Dikarya</taxon>
        <taxon>Basidiomycota</taxon>
        <taxon>Agaricomycotina</taxon>
        <taxon>Agaricomycetes</taxon>
        <taxon>Agaricomycetidae</taxon>
        <taxon>Boletales</taxon>
        <taxon>Suillineae</taxon>
        <taxon>Suillaceae</taxon>
        <taxon>Suillus</taxon>
    </lineage>
</organism>
<proteinExistence type="predicted"/>
<keyword evidence="1" id="KW-0677">Repeat</keyword>
<dbReference type="Pfam" id="PF24883">
    <property type="entry name" value="NPHP3_N"/>
    <property type="match status" value="1"/>
</dbReference>
<reference evidence="3" key="1">
    <citation type="journal article" date="2020" name="New Phytol.">
        <title>Comparative genomics reveals dynamic genome evolution in host specialist ectomycorrhizal fungi.</title>
        <authorList>
            <person name="Lofgren L.A."/>
            <person name="Nguyen N.H."/>
            <person name="Vilgalys R."/>
            <person name="Ruytinx J."/>
            <person name="Liao H.L."/>
            <person name="Branco S."/>
            <person name="Kuo A."/>
            <person name="LaButti K."/>
            <person name="Lipzen A."/>
            <person name="Andreopoulos W."/>
            <person name="Pangilinan J."/>
            <person name="Riley R."/>
            <person name="Hundley H."/>
            <person name="Na H."/>
            <person name="Barry K."/>
            <person name="Grigoriev I.V."/>
            <person name="Stajich J.E."/>
            <person name="Kennedy P.G."/>
        </authorList>
    </citation>
    <scope>NUCLEOTIDE SEQUENCE</scope>
    <source>
        <strain evidence="3">MN1</strain>
    </source>
</reference>
<protein>
    <recommendedName>
        <fullName evidence="2">Nephrocystin 3-like N-terminal domain-containing protein</fullName>
    </recommendedName>
</protein>